<dbReference type="InterPro" id="IPR037024">
    <property type="entry name" value="NiFe_Hase_small_N_sf"/>
</dbReference>
<keyword evidence="1" id="KW-0560">Oxidoreductase</keyword>
<evidence type="ECO:0000256" key="1">
    <source>
        <dbReference type="ARBA" id="ARBA00023002"/>
    </source>
</evidence>
<dbReference type="Pfam" id="PF01058">
    <property type="entry name" value="Oxidored_q6"/>
    <property type="match status" value="1"/>
</dbReference>
<dbReference type="InterPro" id="IPR006137">
    <property type="entry name" value="NADH_UbQ_OxRdtase-like_20kDa"/>
</dbReference>
<comment type="caution">
    <text evidence="3">The sequence shown here is derived from an EMBL/GenBank/DDBJ whole genome shotgun (WGS) entry which is preliminary data.</text>
</comment>
<dbReference type="Proteomes" id="UP000179243">
    <property type="component" value="Unassembled WGS sequence"/>
</dbReference>
<protein>
    <recommendedName>
        <fullName evidence="2">NADH:ubiquinone oxidoreductase-like 20kDa subunit domain-containing protein</fullName>
    </recommendedName>
</protein>
<evidence type="ECO:0000259" key="2">
    <source>
        <dbReference type="Pfam" id="PF01058"/>
    </source>
</evidence>
<reference evidence="3 4" key="1">
    <citation type="journal article" date="2016" name="Nat. Commun.">
        <title>Thousands of microbial genomes shed light on interconnected biogeochemical processes in an aquifer system.</title>
        <authorList>
            <person name="Anantharaman K."/>
            <person name="Brown C.T."/>
            <person name="Hug L.A."/>
            <person name="Sharon I."/>
            <person name="Castelle C.J."/>
            <person name="Probst A.J."/>
            <person name="Thomas B.C."/>
            <person name="Singh A."/>
            <person name="Wilkins M.J."/>
            <person name="Karaoz U."/>
            <person name="Brodie E.L."/>
            <person name="Williams K.H."/>
            <person name="Hubbard S.S."/>
            <person name="Banfield J.F."/>
        </authorList>
    </citation>
    <scope>NUCLEOTIDE SEQUENCE [LARGE SCALE GENOMIC DNA]</scope>
</reference>
<dbReference type="SUPFAM" id="SSF56770">
    <property type="entry name" value="HydA/Nqo6-like"/>
    <property type="match status" value="1"/>
</dbReference>
<evidence type="ECO:0000313" key="3">
    <source>
        <dbReference type="EMBL" id="OGK03243.1"/>
    </source>
</evidence>
<dbReference type="EMBL" id="MFYX01000093">
    <property type="protein sequence ID" value="OGK03243.1"/>
    <property type="molecule type" value="Genomic_DNA"/>
</dbReference>
<evidence type="ECO:0000313" key="4">
    <source>
        <dbReference type="Proteomes" id="UP000179243"/>
    </source>
</evidence>
<dbReference type="Gene3D" id="3.40.50.700">
    <property type="entry name" value="NADH:ubiquinone oxidoreductase-like, 20kDa subunit"/>
    <property type="match status" value="1"/>
</dbReference>
<accession>A0A1F7F9D6</accession>
<dbReference type="PANTHER" id="PTHR42845:SF1">
    <property type="entry name" value="HYDROGENASE SMALL SUBUNIT"/>
    <property type="match status" value="1"/>
</dbReference>
<gene>
    <name evidence="3" type="ORF">A2519_13310</name>
</gene>
<sequence length="248" mass="27390">MKPQVAFFDFACCEGCQLQIANLEEDIVGLVNVVDVVEFREVLTGTAEKYDVSFIEGSITRPEDEERLKDIRKRSKLLVAYGSCATSGGVNKLKNLNPSLENVQKTVYGKDWNMPHLRTAATKAVDEVVKVDAYIPGCPVNRKEVVEVVKSLVLGHVPALPEYPVCVECKFRENVCLFQKGQVCLGLVTRAGCNAICPSNNSPCEGCRGVMPNPNKNAMHEVLKENNLTVKQIFDMFTMFSADPEVKG</sequence>
<dbReference type="GO" id="GO:0016491">
    <property type="term" value="F:oxidoreductase activity"/>
    <property type="evidence" value="ECO:0007669"/>
    <property type="project" value="UniProtKB-KW"/>
</dbReference>
<proteinExistence type="predicted"/>
<feature type="domain" description="NADH:ubiquinone oxidoreductase-like 20kDa subunit" evidence="2">
    <location>
        <begin position="13"/>
        <end position="151"/>
    </location>
</feature>
<dbReference type="PANTHER" id="PTHR42845">
    <property type="entry name" value="COENZYME F420-REDUCING HYDROGENASE, GAMMA SUBUNIT"/>
    <property type="match status" value="1"/>
</dbReference>
<name>A0A1F7F9D6_UNCRA</name>
<dbReference type="InterPro" id="IPR051349">
    <property type="entry name" value="Hydrogenase_assoc-protein"/>
</dbReference>
<organism evidence="3 4">
    <name type="scientific">Candidatus Raymondbacteria bacterium RIFOXYD12_FULL_49_13</name>
    <dbReference type="NCBI Taxonomy" id="1817890"/>
    <lineage>
        <taxon>Bacteria</taxon>
        <taxon>Raymondiibacteriota</taxon>
    </lineage>
</organism>
<dbReference type="AlphaFoldDB" id="A0A1F7F9D6"/>
<dbReference type="GO" id="GO:0051536">
    <property type="term" value="F:iron-sulfur cluster binding"/>
    <property type="evidence" value="ECO:0007669"/>
    <property type="project" value="InterPro"/>
</dbReference>